<comment type="caution">
    <text evidence="1">The sequence shown here is derived from an EMBL/GenBank/DDBJ whole genome shotgun (WGS) entry which is preliminary data.</text>
</comment>
<organism evidence="1 2">
    <name type="scientific">Armillaria borealis</name>
    <dbReference type="NCBI Taxonomy" id="47425"/>
    <lineage>
        <taxon>Eukaryota</taxon>
        <taxon>Fungi</taxon>
        <taxon>Dikarya</taxon>
        <taxon>Basidiomycota</taxon>
        <taxon>Agaricomycotina</taxon>
        <taxon>Agaricomycetes</taxon>
        <taxon>Agaricomycetidae</taxon>
        <taxon>Agaricales</taxon>
        <taxon>Marasmiineae</taxon>
        <taxon>Physalacriaceae</taxon>
        <taxon>Armillaria</taxon>
    </lineage>
</organism>
<dbReference type="Proteomes" id="UP001175226">
    <property type="component" value="Unassembled WGS sequence"/>
</dbReference>
<evidence type="ECO:0000313" key="2">
    <source>
        <dbReference type="Proteomes" id="UP001175226"/>
    </source>
</evidence>
<sequence length="148" mass="16720">MTFLLLSNQANLRQENVSSRGSAPGTTAQIYMLIMGIGKQWPVFLLQEDPNTNDSDTNARIEVGDRVGVQIRARVRGFFEGTRYPGSTIGHHQNTIEALEIVAPLKVRCHFKVRDRTEVNSLLADHVVFKISRTVLKNSTRTIFDVYF</sequence>
<evidence type="ECO:0000313" key="1">
    <source>
        <dbReference type="EMBL" id="KAK0431555.1"/>
    </source>
</evidence>
<name>A0AA39MFG2_9AGAR</name>
<gene>
    <name evidence="1" type="ORF">EV421DRAFT_1742993</name>
</gene>
<accession>A0AA39MFG2</accession>
<proteinExistence type="predicted"/>
<reference evidence="1" key="1">
    <citation type="submission" date="2023-06" db="EMBL/GenBank/DDBJ databases">
        <authorList>
            <consortium name="Lawrence Berkeley National Laboratory"/>
            <person name="Ahrendt S."/>
            <person name="Sahu N."/>
            <person name="Indic B."/>
            <person name="Wong-Bajracharya J."/>
            <person name="Merenyi Z."/>
            <person name="Ke H.-M."/>
            <person name="Monk M."/>
            <person name="Kocsube S."/>
            <person name="Drula E."/>
            <person name="Lipzen A."/>
            <person name="Balint B."/>
            <person name="Henrissat B."/>
            <person name="Andreopoulos B."/>
            <person name="Martin F.M."/>
            <person name="Harder C.B."/>
            <person name="Rigling D."/>
            <person name="Ford K.L."/>
            <person name="Foster G.D."/>
            <person name="Pangilinan J."/>
            <person name="Papanicolaou A."/>
            <person name="Barry K."/>
            <person name="LaButti K."/>
            <person name="Viragh M."/>
            <person name="Koriabine M."/>
            <person name="Yan M."/>
            <person name="Riley R."/>
            <person name="Champramary S."/>
            <person name="Plett K.L."/>
            <person name="Tsai I.J."/>
            <person name="Slot J."/>
            <person name="Sipos G."/>
            <person name="Plett J."/>
            <person name="Nagy L.G."/>
            <person name="Grigoriev I.V."/>
        </authorList>
    </citation>
    <scope>NUCLEOTIDE SEQUENCE</scope>
    <source>
        <strain evidence="1">FPL87.14</strain>
    </source>
</reference>
<protein>
    <submittedName>
        <fullName evidence="1">Uncharacterized protein</fullName>
    </submittedName>
</protein>
<dbReference type="AlphaFoldDB" id="A0AA39MFG2"/>
<keyword evidence="2" id="KW-1185">Reference proteome</keyword>
<dbReference type="EMBL" id="JAUEPT010000111">
    <property type="protein sequence ID" value="KAK0431555.1"/>
    <property type="molecule type" value="Genomic_DNA"/>
</dbReference>